<sequence>MTGTARVSSDCLVRVGVQLLLVFLCFGSSCMRNRGSAGCAAGGRWSCSVEHERTLFDERRAAGRGTDASRAARSEGSGI</sequence>
<organism evidence="3">
    <name type="scientific">Hordeum vulgare subsp. vulgare</name>
    <name type="common">Domesticated barley</name>
    <dbReference type="NCBI Taxonomy" id="112509"/>
    <lineage>
        <taxon>Eukaryota</taxon>
        <taxon>Viridiplantae</taxon>
        <taxon>Streptophyta</taxon>
        <taxon>Embryophyta</taxon>
        <taxon>Tracheophyta</taxon>
        <taxon>Spermatophyta</taxon>
        <taxon>Magnoliopsida</taxon>
        <taxon>Liliopsida</taxon>
        <taxon>Poales</taxon>
        <taxon>Poaceae</taxon>
        <taxon>BOP clade</taxon>
        <taxon>Pooideae</taxon>
        <taxon>Triticodae</taxon>
        <taxon>Triticeae</taxon>
        <taxon>Hordeinae</taxon>
        <taxon>Hordeum</taxon>
    </lineage>
</organism>
<evidence type="ECO:0000256" key="2">
    <source>
        <dbReference type="SAM" id="SignalP"/>
    </source>
</evidence>
<feature type="region of interest" description="Disordered" evidence="1">
    <location>
        <begin position="60"/>
        <end position="79"/>
    </location>
</feature>
<dbReference type="PROSITE" id="PS51257">
    <property type="entry name" value="PROKAR_LIPOPROTEIN"/>
    <property type="match status" value="1"/>
</dbReference>
<dbReference type="AlphaFoldDB" id="F2E0D7"/>
<evidence type="ECO:0000256" key="1">
    <source>
        <dbReference type="SAM" id="MobiDB-lite"/>
    </source>
</evidence>
<proteinExistence type="evidence at transcript level"/>
<evidence type="ECO:0000313" key="3">
    <source>
        <dbReference type="EMBL" id="BAK00809.1"/>
    </source>
</evidence>
<keyword evidence="2" id="KW-0732">Signal</keyword>
<name>F2E0D7_HORVV</name>
<reference evidence="3" key="1">
    <citation type="journal article" date="2011" name="Plant Physiol.">
        <title>Comprehensive sequence analysis of 24,783 barley full-length cDNAs derived from 12 clone libraries.</title>
        <authorList>
            <person name="Matsumoto T."/>
            <person name="Tanaka T."/>
            <person name="Sakai H."/>
            <person name="Amano N."/>
            <person name="Kanamori H."/>
            <person name="Kurita K."/>
            <person name="Kikuta A."/>
            <person name="Kamiya K."/>
            <person name="Yamamoto M."/>
            <person name="Ikawa H."/>
            <person name="Fujii N."/>
            <person name="Hori K."/>
            <person name="Itoh T."/>
            <person name="Sato K."/>
        </authorList>
    </citation>
    <scope>NUCLEOTIDE SEQUENCE</scope>
    <source>
        <tissue evidence="3">Shoot and root</tissue>
    </source>
</reference>
<dbReference type="EMBL" id="AK369608">
    <property type="protein sequence ID" value="BAK00809.1"/>
    <property type="molecule type" value="mRNA"/>
</dbReference>
<feature type="chain" id="PRO_5003277660" evidence="2">
    <location>
        <begin position="28"/>
        <end position="79"/>
    </location>
</feature>
<accession>F2E0D7</accession>
<protein>
    <submittedName>
        <fullName evidence="3">Predicted protein</fullName>
    </submittedName>
</protein>
<feature type="signal peptide" evidence="2">
    <location>
        <begin position="1"/>
        <end position="27"/>
    </location>
</feature>